<feature type="domain" description="TIR" evidence="2">
    <location>
        <begin position="266"/>
        <end position="411"/>
    </location>
</feature>
<feature type="region of interest" description="Disordered" evidence="1">
    <location>
        <begin position="821"/>
        <end position="846"/>
    </location>
</feature>
<dbReference type="InterPro" id="IPR035897">
    <property type="entry name" value="Toll_tir_struct_dom_sf"/>
</dbReference>
<dbReference type="Gene3D" id="3.40.50.10140">
    <property type="entry name" value="Toll/interleukin-1 receptor homology (TIR) domain"/>
    <property type="match status" value="1"/>
</dbReference>
<evidence type="ECO:0000256" key="1">
    <source>
        <dbReference type="SAM" id="MobiDB-lite"/>
    </source>
</evidence>
<feature type="compositionally biased region" description="Polar residues" evidence="1">
    <location>
        <begin position="821"/>
        <end position="833"/>
    </location>
</feature>
<dbReference type="OrthoDB" id="10062307at2759"/>
<feature type="region of interest" description="Disordered" evidence="1">
    <location>
        <begin position="1"/>
        <end position="30"/>
    </location>
</feature>
<protein>
    <recommendedName>
        <fullName evidence="2">TIR domain-containing protein</fullName>
    </recommendedName>
</protein>
<dbReference type="InterPro" id="IPR000157">
    <property type="entry name" value="TIR_dom"/>
</dbReference>
<dbReference type="PANTHER" id="PTHR47508:SF3">
    <property type="entry name" value="TIR DOMAIN-CONTAINING PROTEIN"/>
    <property type="match status" value="1"/>
</dbReference>
<comment type="caution">
    <text evidence="3">The sequence shown here is derived from an EMBL/GenBank/DDBJ whole genome shotgun (WGS) entry which is preliminary data.</text>
</comment>
<dbReference type="PROSITE" id="PS50104">
    <property type="entry name" value="TIR"/>
    <property type="match status" value="1"/>
</dbReference>
<reference evidence="3 4" key="1">
    <citation type="journal article" date="2017" name="Nat. Ecol. Evol.">
        <title>Scallop genome provides insights into evolution of bilaterian karyotype and development.</title>
        <authorList>
            <person name="Wang S."/>
            <person name="Zhang J."/>
            <person name="Jiao W."/>
            <person name="Li J."/>
            <person name="Xun X."/>
            <person name="Sun Y."/>
            <person name="Guo X."/>
            <person name="Huan P."/>
            <person name="Dong B."/>
            <person name="Zhang L."/>
            <person name="Hu X."/>
            <person name="Sun X."/>
            <person name="Wang J."/>
            <person name="Zhao C."/>
            <person name="Wang Y."/>
            <person name="Wang D."/>
            <person name="Huang X."/>
            <person name="Wang R."/>
            <person name="Lv J."/>
            <person name="Li Y."/>
            <person name="Zhang Z."/>
            <person name="Liu B."/>
            <person name="Lu W."/>
            <person name="Hui Y."/>
            <person name="Liang J."/>
            <person name="Zhou Z."/>
            <person name="Hou R."/>
            <person name="Li X."/>
            <person name="Liu Y."/>
            <person name="Li H."/>
            <person name="Ning X."/>
            <person name="Lin Y."/>
            <person name="Zhao L."/>
            <person name="Xing Q."/>
            <person name="Dou J."/>
            <person name="Li Y."/>
            <person name="Mao J."/>
            <person name="Guo H."/>
            <person name="Dou H."/>
            <person name="Li T."/>
            <person name="Mu C."/>
            <person name="Jiang W."/>
            <person name="Fu Q."/>
            <person name="Fu X."/>
            <person name="Miao Y."/>
            <person name="Liu J."/>
            <person name="Yu Q."/>
            <person name="Li R."/>
            <person name="Liao H."/>
            <person name="Li X."/>
            <person name="Kong Y."/>
            <person name="Jiang Z."/>
            <person name="Chourrout D."/>
            <person name="Li R."/>
            <person name="Bao Z."/>
        </authorList>
    </citation>
    <scope>NUCLEOTIDE SEQUENCE [LARGE SCALE GENOMIC DNA]</scope>
    <source>
        <strain evidence="3 4">PY_sf001</strain>
    </source>
</reference>
<dbReference type="SUPFAM" id="SSF52200">
    <property type="entry name" value="Toll/Interleukin receptor TIR domain"/>
    <property type="match status" value="1"/>
</dbReference>
<accession>A0A210QHW6</accession>
<dbReference type="EMBL" id="NEDP02003615">
    <property type="protein sequence ID" value="OWF48276.1"/>
    <property type="molecule type" value="Genomic_DNA"/>
</dbReference>
<proteinExistence type="predicted"/>
<dbReference type="GO" id="GO:0007165">
    <property type="term" value="P:signal transduction"/>
    <property type="evidence" value="ECO:0007669"/>
    <property type="project" value="InterPro"/>
</dbReference>
<name>A0A210QHW6_MIZYE</name>
<evidence type="ECO:0000259" key="2">
    <source>
        <dbReference type="PROSITE" id="PS50104"/>
    </source>
</evidence>
<dbReference type="PANTHER" id="PTHR47508">
    <property type="entry name" value="SAM DOMAIN-CONTAINING PROTEIN-RELATED"/>
    <property type="match status" value="1"/>
</dbReference>
<evidence type="ECO:0000313" key="3">
    <source>
        <dbReference type="EMBL" id="OWF48276.1"/>
    </source>
</evidence>
<dbReference type="Pfam" id="PF13676">
    <property type="entry name" value="TIR_2"/>
    <property type="match status" value="1"/>
</dbReference>
<sequence length="846" mass="94149">MEMSEDEDLATDKEMNDTQDLPGSDNPENEITMSCVITNTIIGIDMINGDDQGRQPTNLGATLVSRSVLNSCLDSLRPVLNEHLDFLPKSYTFCTKQGWSISKTLENSIMVRSILSDDGTICIQPSHDKPKVGIKSKNGEPVGFVFVEYTCTLASVRDIIQNQLFPRGDRVSSRGEEGFLFLDPNGYPVSGGQEATLTLFDILLGNCVLVSINMTSGLDLVRSELTSPEYEPPCKRPRFMGSSPLSFRSVKDSSRCLESPQGGAVSSKQILISYVRAEAAQHAVELKNQLSDLGCSVYLDVDEIQSGVDWQDSLNYAVSNCEIFVPLVTPVYGETQWTNREVKLADVLGKFILPVNFLEEWPPRCLAIQFATTQYIAWKTPTQIQTELAEGRGESVNDFQIWDRKYISLVASKVAERVTQGWQSSRVPSLVRRKTIVKSCAMVSRSNPQAITSNRDGRPLIVVCLHPEQREQGCQLKDWLQEQGFEVLLSTELDISCPDSLPSSPTVRLSQSSQTSLCEEEQDNNAVFQEKADDAGVILAILSQQFGASRTCQQQVYYCEHRKRLIALTTLDKDTHEFPLWVNMLIGKEPWLNIQRDNFQMDLLRRIKNCLDPDENRDQTNVNQDTKMSQRVCSLRRNIHSQFCVCVMLGNTSESGSTKVYRSVLSHLACLEDVTIVTCSNHGEGDVNGHRSRVGDLHQQYSVLTVSPDKQGKGKDVNKDKMSTVPCGATEQERDAAVAGVCDLCVLVYGDLSMEQLVREFLWNDRTVVPVLSPLLAGTLTRIHQVPPGLILREWSVLSDQSATADKIGPVVKTITRTLLTQNSNPHRTSTARKASPFKAPQGKIH</sequence>
<keyword evidence="4" id="KW-1185">Reference proteome</keyword>
<evidence type="ECO:0000313" key="4">
    <source>
        <dbReference type="Proteomes" id="UP000242188"/>
    </source>
</evidence>
<dbReference type="AlphaFoldDB" id="A0A210QHW6"/>
<organism evidence="3 4">
    <name type="scientific">Mizuhopecten yessoensis</name>
    <name type="common">Japanese scallop</name>
    <name type="synonym">Patinopecten yessoensis</name>
    <dbReference type="NCBI Taxonomy" id="6573"/>
    <lineage>
        <taxon>Eukaryota</taxon>
        <taxon>Metazoa</taxon>
        <taxon>Spiralia</taxon>
        <taxon>Lophotrochozoa</taxon>
        <taxon>Mollusca</taxon>
        <taxon>Bivalvia</taxon>
        <taxon>Autobranchia</taxon>
        <taxon>Pteriomorphia</taxon>
        <taxon>Pectinida</taxon>
        <taxon>Pectinoidea</taxon>
        <taxon>Pectinidae</taxon>
        <taxon>Mizuhopecten</taxon>
    </lineage>
</organism>
<gene>
    <name evidence="3" type="ORF">KP79_PYT17162</name>
</gene>
<dbReference type="Proteomes" id="UP000242188">
    <property type="component" value="Unassembled WGS sequence"/>
</dbReference>